<name>A0A485K7T0_9STRA</name>
<protein>
    <submittedName>
        <fullName evidence="4">Aste57867_509 protein</fullName>
    </submittedName>
</protein>
<dbReference type="PANTHER" id="PTHR21131">
    <property type="entry name" value="SERINE-TYPE ENDOPEPTIDASE INHIBITOR"/>
    <property type="match status" value="1"/>
</dbReference>
<keyword evidence="5" id="KW-1185">Reference proteome</keyword>
<evidence type="ECO:0000259" key="2">
    <source>
        <dbReference type="PROSITE" id="PS51465"/>
    </source>
</evidence>
<dbReference type="Gene3D" id="3.30.60.30">
    <property type="match status" value="1"/>
</dbReference>
<organism evidence="4 5">
    <name type="scientific">Aphanomyces stellatus</name>
    <dbReference type="NCBI Taxonomy" id="120398"/>
    <lineage>
        <taxon>Eukaryota</taxon>
        <taxon>Sar</taxon>
        <taxon>Stramenopiles</taxon>
        <taxon>Oomycota</taxon>
        <taxon>Saprolegniomycetes</taxon>
        <taxon>Saprolegniales</taxon>
        <taxon>Verrucalvaceae</taxon>
        <taxon>Aphanomyces</taxon>
    </lineage>
</organism>
<dbReference type="Pfam" id="PF00050">
    <property type="entry name" value="Kazal_1"/>
    <property type="match status" value="1"/>
</dbReference>
<evidence type="ECO:0000313" key="5">
    <source>
        <dbReference type="Proteomes" id="UP000332933"/>
    </source>
</evidence>
<dbReference type="OrthoDB" id="126772at2759"/>
<dbReference type="EMBL" id="CAADRA010000027">
    <property type="protein sequence ID" value="VFT77734.1"/>
    <property type="molecule type" value="Genomic_DNA"/>
</dbReference>
<dbReference type="InterPro" id="IPR053265">
    <property type="entry name" value="Serpin"/>
</dbReference>
<dbReference type="AlphaFoldDB" id="A0A485K7T0"/>
<reference evidence="3" key="2">
    <citation type="submission" date="2019-06" db="EMBL/GenBank/DDBJ databases">
        <title>Genomics analysis of Aphanomyces spp. identifies a new class of oomycete effector associated with host adaptation.</title>
        <authorList>
            <person name="Gaulin E."/>
        </authorList>
    </citation>
    <scope>NUCLEOTIDE SEQUENCE</scope>
    <source>
        <strain evidence="3">CBS 578.67</strain>
    </source>
</reference>
<dbReference type="SMART" id="SM00280">
    <property type="entry name" value="KAZAL"/>
    <property type="match status" value="1"/>
</dbReference>
<evidence type="ECO:0000313" key="3">
    <source>
        <dbReference type="EMBL" id="KAF0720154.1"/>
    </source>
</evidence>
<dbReference type="EMBL" id="VJMH01000027">
    <property type="protein sequence ID" value="KAF0720154.1"/>
    <property type="molecule type" value="Genomic_DNA"/>
</dbReference>
<feature type="signal peptide" evidence="1">
    <location>
        <begin position="1"/>
        <end position="29"/>
    </location>
</feature>
<dbReference type="Proteomes" id="UP000332933">
    <property type="component" value="Unassembled WGS sequence"/>
</dbReference>
<evidence type="ECO:0000313" key="4">
    <source>
        <dbReference type="EMBL" id="VFT77734.1"/>
    </source>
</evidence>
<reference evidence="4 5" key="1">
    <citation type="submission" date="2019-03" db="EMBL/GenBank/DDBJ databases">
        <authorList>
            <person name="Gaulin E."/>
            <person name="Dumas B."/>
        </authorList>
    </citation>
    <scope>NUCLEOTIDE SEQUENCE [LARGE SCALE GENOMIC DNA]</scope>
    <source>
        <strain evidence="4">CBS 568.67</strain>
    </source>
</reference>
<gene>
    <name evidence="4" type="primary">Aste57867_509</name>
    <name evidence="3" type="ORF">As57867_000508</name>
    <name evidence="4" type="ORF">ASTE57867_509</name>
</gene>
<dbReference type="SUPFAM" id="SSF100895">
    <property type="entry name" value="Kazal-type serine protease inhibitors"/>
    <property type="match status" value="1"/>
</dbReference>
<dbReference type="CDD" id="cd00104">
    <property type="entry name" value="KAZAL_FS"/>
    <property type="match status" value="1"/>
</dbReference>
<accession>A0A485K7T0</accession>
<keyword evidence="1" id="KW-0732">Signal</keyword>
<dbReference type="PROSITE" id="PS51465">
    <property type="entry name" value="KAZAL_2"/>
    <property type="match status" value="1"/>
</dbReference>
<feature type="domain" description="Kazal-like" evidence="2">
    <location>
        <begin position="29"/>
        <end position="76"/>
    </location>
</feature>
<dbReference type="InterPro" id="IPR036058">
    <property type="entry name" value="Kazal_dom_sf"/>
</dbReference>
<dbReference type="PANTHER" id="PTHR21131:SF0">
    <property type="entry name" value="GEO10195P1-RELATED"/>
    <property type="match status" value="1"/>
</dbReference>
<proteinExistence type="predicted"/>
<feature type="chain" id="PRO_5033436665" evidence="1">
    <location>
        <begin position="30"/>
        <end position="142"/>
    </location>
</feature>
<dbReference type="InterPro" id="IPR002350">
    <property type="entry name" value="Kazal_dom"/>
</dbReference>
<evidence type="ECO:0000256" key="1">
    <source>
        <dbReference type="SAM" id="SignalP"/>
    </source>
</evidence>
<sequence length="142" mass="15146">MFNNSLSVFHAVALVGLLVLADTAALAMAATDSKCSQACTREYNPVCGSDAKTYNNKCLLDVASSMAASRNDSCGAAVAGAAAVVDVAWLWLSVIVRVNACFEMNACEHGEIFWVSSLEKQKRTLTNQSEALNLVTEVQPLR</sequence>